<accession>A0A211ZVJ7</accession>
<dbReference type="SUPFAM" id="SSF50891">
    <property type="entry name" value="Cyclophilin-like"/>
    <property type="match status" value="1"/>
</dbReference>
<protein>
    <recommendedName>
        <fullName evidence="3">Cyclophilin-like domain-containing protein</fullName>
    </recommendedName>
</protein>
<keyword evidence="5" id="KW-1185">Reference proteome</keyword>
<gene>
    <name evidence="4" type="ORF">BWR60_01525</name>
</gene>
<feature type="region of interest" description="Disordered" evidence="1">
    <location>
        <begin position="13"/>
        <end position="36"/>
    </location>
</feature>
<proteinExistence type="predicted"/>
<name>A0A211ZVJ7_9PROT</name>
<dbReference type="OrthoDB" id="7061637at2"/>
<dbReference type="Proteomes" id="UP000196655">
    <property type="component" value="Unassembled WGS sequence"/>
</dbReference>
<feature type="compositionally biased region" description="Low complexity" evidence="1">
    <location>
        <begin position="13"/>
        <end position="30"/>
    </location>
</feature>
<feature type="chain" id="PRO_5013007524" description="Cyclophilin-like domain-containing protein" evidence="2">
    <location>
        <begin position="23"/>
        <end position="160"/>
    </location>
</feature>
<dbReference type="EMBL" id="NHON01000001">
    <property type="protein sequence ID" value="OWJ69239.1"/>
    <property type="molecule type" value="Genomic_DNA"/>
</dbReference>
<dbReference type="Gene3D" id="2.40.100.20">
    <property type="match status" value="1"/>
</dbReference>
<organism evidence="4 5">
    <name type="scientific">Inquilinus limosus</name>
    <dbReference type="NCBI Taxonomy" id="171674"/>
    <lineage>
        <taxon>Bacteria</taxon>
        <taxon>Pseudomonadati</taxon>
        <taxon>Pseudomonadota</taxon>
        <taxon>Alphaproteobacteria</taxon>
        <taxon>Rhodospirillales</taxon>
        <taxon>Rhodospirillaceae</taxon>
        <taxon>Inquilinus</taxon>
    </lineage>
</organism>
<evidence type="ECO:0000259" key="3">
    <source>
        <dbReference type="Pfam" id="PF18050"/>
    </source>
</evidence>
<dbReference type="InterPro" id="IPR029000">
    <property type="entry name" value="Cyclophilin-like_dom_sf"/>
</dbReference>
<dbReference type="AlphaFoldDB" id="A0A211ZVJ7"/>
<reference evidence="5" key="1">
    <citation type="submission" date="2017-05" db="EMBL/GenBank/DDBJ databases">
        <authorList>
            <person name="Macchi M."/>
            <person name="Festa S."/>
            <person name="Coppotelli B.M."/>
            <person name="Morelli I.S."/>
        </authorList>
    </citation>
    <scope>NUCLEOTIDE SEQUENCE [LARGE SCALE GENOMIC DNA]</scope>
    <source>
        <strain evidence="5">I</strain>
    </source>
</reference>
<evidence type="ECO:0000313" key="5">
    <source>
        <dbReference type="Proteomes" id="UP000196655"/>
    </source>
</evidence>
<feature type="domain" description="Cyclophilin-like" evidence="3">
    <location>
        <begin position="43"/>
        <end position="151"/>
    </location>
</feature>
<evidence type="ECO:0000256" key="1">
    <source>
        <dbReference type="SAM" id="MobiDB-lite"/>
    </source>
</evidence>
<evidence type="ECO:0000313" key="4">
    <source>
        <dbReference type="EMBL" id="OWJ69239.1"/>
    </source>
</evidence>
<feature type="signal peptide" evidence="2">
    <location>
        <begin position="1"/>
        <end position="22"/>
    </location>
</feature>
<dbReference type="Pfam" id="PF18050">
    <property type="entry name" value="Cyclophil_like2"/>
    <property type="match status" value="1"/>
</dbReference>
<sequence>MLAAAAAVALATSGAATQSANAAPDSSADSPSRKLSGKKIEVHVGTKSFVVDLYDNPTADDLLQRLPLTLKSTNYPGYDEKIIRLEQPLSMQGAPPGDDPRIPEVGYYHPGQWIALYYGHIGYWQGKVPLGRIHASVSDIGAIPEDAPVRIVGLSTVRQQ</sequence>
<dbReference type="InterPro" id="IPR041183">
    <property type="entry name" value="Cyclophilin-like"/>
</dbReference>
<evidence type="ECO:0000256" key="2">
    <source>
        <dbReference type="SAM" id="SignalP"/>
    </source>
</evidence>
<comment type="caution">
    <text evidence="4">The sequence shown here is derived from an EMBL/GenBank/DDBJ whole genome shotgun (WGS) entry which is preliminary data.</text>
</comment>
<keyword evidence="2" id="KW-0732">Signal</keyword>